<dbReference type="InterPro" id="IPR023376">
    <property type="entry name" value="YqcC-like_dom"/>
</dbReference>
<dbReference type="InterPro" id="IPR007384">
    <property type="entry name" value="UCP006257"/>
</dbReference>
<dbReference type="RefSeq" id="WP_345196390.1">
    <property type="nucleotide sequence ID" value="NZ_BAABFL010000380.1"/>
</dbReference>
<reference evidence="3" key="1">
    <citation type="journal article" date="2019" name="Int. J. Syst. Evol. Microbiol.">
        <title>The Global Catalogue of Microorganisms (GCM) 10K type strain sequencing project: providing services to taxonomists for standard genome sequencing and annotation.</title>
        <authorList>
            <consortium name="The Broad Institute Genomics Platform"/>
            <consortium name="The Broad Institute Genome Sequencing Center for Infectious Disease"/>
            <person name="Wu L."/>
            <person name="Ma J."/>
        </authorList>
    </citation>
    <scope>NUCLEOTIDE SEQUENCE [LARGE SCALE GENOMIC DNA]</scope>
    <source>
        <strain evidence="3">JCM 17805</strain>
    </source>
</reference>
<dbReference type="PANTHER" id="PTHR39586:SF1">
    <property type="entry name" value="CYTOPLASMIC PROTEIN"/>
    <property type="match status" value="1"/>
</dbReference>
<dbReference type="Pfam" id="PF04287">
    <property type="entry name" value="DUF446"/>
    <property type="match status" value="1"/>
</dbReference>
<protein>
    <submittedName>
        <fullName evidence="2">YqcC family protein</fullName>
    </submittedName>
</protein>
<dbReference type="PANTHER" id="PTHR39586">
    <property type="entry name" value="CYTOPLASMIC PROTEIN-RELATED"/>
    <property type="match status" value="1"/>
</dbReference>
<accession>A0ABP8V4D8</accession>
<organism evidence="2 3">
    <name type="scientific">Kistimonas scapharcae</name>
    <dbReference type="NCBI Taxonomy" id="1036133"/>
    <lineage>
        <taxon>Bacteria</taxon>
        <taxon>Pseudomonadati</taxon>
        <taxon>Pseudomonadota</taxon>
        <taxon>Gammaproteobacteria</taxon>
        <taxon>Oceanospirillales</taxon>
        <taxon>Endozoicomonadaceae</taxon>
        <taxon>Kistimonas</taxon>
    </lineage>
</organism>
<dbReference type="Proteomes" id="UP001500604">
    <property type="component" value="Unassembled WGS sequence"/>
</dbReference>
<evidence type="ECO:0000313" key="3">
    <source>
        <dbReference type="Proteomes" id="UP001500604"/>
    </source>
</evidence>
<name>A0ABP8V4D8_9GAMM</name>
<dbReference type="PIRSF" id="PIRSF006257">
    <property type="entry name" value="UCP006257"/>
    <property type="match status" value="1"/>
</dbReference>
<comment type="caution">
    <text evidence="2">The sequence shown here is derived from an EMBL/GenBank/DDBJ whole genome shotgun (WGS) entry which is preliminary data.</text>
</comment>
<evidence type="ECO:0000313" key="2">
    <source>
        <dbReference type="EMBL" id="GAA4650264.1"/>
    </source>
</evidence>
<keyword evidence="3" id="KW-1185">Reference proteome</keyword>
<dbReference type="EMBL" id="BAABFL010000380">
    <property type="protein sequence ID" value="GAA4650264.1"/>
    <property type="molecule type" value="Genomic_DNA"/>
</dbReference>
<evidence type="ECO:0000259" key="1">
    <source>
        <dbReference type="Pfam" id="PF04287"/>
    </source>
</evidence>
<dbReference type="InterPro" id="IPR036814">
    <property type="entry name" value="YqcC-like_sf"/>
</dbReference>
<dbReference type="SUPFAM" id="SSF158452">
    <property type="entry name" value="YqcC-like"/>
    <property type="match status" value="1"/>
</dbReference>
<feature type="domain" description="YqcC-like" evidence="1">
    <location>
        <begin position="5"/>
        <end position="100"/>
    </location>
</feature>
<proteinExistence type="predicted"/>
<gene>
    <name evidence="2" type="ORF">GCM10023116_25470</name>
</gene>
<dbReference type="Gene3D" id="1.20.1440.40">
    <property type="entry name" value="YqcC-like"/>
    <property type="match status" value="1"/>
</dbReference>
<sequence length="104" mass="12037">MSEAVRILLAELEAELKRQSLWEAMPPSPEALASTSPFCVDTLPFTQWLQWIYIPRLRAIMDHGTALPTGSDIKPYAEEAFKAQHIENRRSLLELIEQLDWQMR</sequence>